<evidence type="ECO:0000313" key="3">
    <source>
        <dbReference type="Proteomes" id="UP001178148"/>
    </source>
</evidence>
<keyword evidence="3" id="KW-1185">Reference proteome</keyword>
<dbReference type="GO" id="GO:0043683">
    <property type="term" value="P:type IV pilus assembly"/>
    <property type="evidence" value="ECO:0007669"/>
    <property type="project" value="InterPro"/>
</dbReference>
<proteinExistence type="predicted"/>
<gene>
    <name evidence="2" type="primary">pilO</name>
    <name evidence="2" type="ORF">QS748_03440</name>
</gene>
<dbReference type="EMBL" id="JASXSV010000003">
    <property type="protein sequence ID" value="MDP0588287.1"/>
    <property type="molecule type" value="Genomic_DNA"/>
</dbReference>
<keyword evidence="1" id="KW-0812">Transmembrane</keyword>
<dbReference type="Proteomes" id="UP001178148">
    <property type="component" value="Unassembled WGS sequence"/>
</dbReference>
<dbReference type="AlphaFoldDB" id="A0AA90NKK6"/>
<accession>A0AA90NKK6</accession>
<dbReference type="InterPro" id="IPR007445">
    <property type="entry name" value="PilO"/>
</dbReference>
<dbReference type="InterPro" id="IPR014717">
    <property type="entry name" value="Transl_elong_EF1B/ribsomal_bS6"/>
</dbReference>
<sequence>MFSLDFVDQLKNIDFNNIEMDNIGEWPKIFMIVVCVVSFFVVLMVGYQFHLSDLQVNYKAMLVKESVLREQYQLKSSDVVNLDAYKEQLASIESHFKTLLKQLPGETAVPGLLDDITYAARGAGLQVEHIQLQSEVVKEYYVELPISIVATGSYHDFGVFISSAAALPRIVTLHDFAIKSSGKGNLVMSIMAKTYRYNDNEEVGL</sequence>
<dbReference type="Gene3D" id="1.10.287.540">
    <property type="entry name" value="Helix hairpin bin"/>
    <property type="match status" value="1"/>
</dbReference>
<evidence type="ECO:0000313" key="2">
    <source>
        <dbReference type="EMBL" id="MDP0588287.1"/>
    </source>
</evidence>
<dbReference type="PIRSF" id="PIRSF016482">
    <property type="entry name" value="PilO"/>
    <property type="match status" value="1"/>
</dbReference>
<reference evidence="2 3" key="1">
    <citation type="journal article" date="2023" name="bioRxiv">
        <title>An intranuclear bacterial parasite of deep-sea mussels expresses apoptosis inhibitors acquired from its host.</title>
        <authorList>
            <person name="Gonzalez Porras M.A."/>
            <person name="Assie A."/>
            <person name="Tietjen M."/>
            <person name="Violette M."/>
            <person name="Kleiner M."/>
            <person name="Gruber-Vodicka H."/>
            <person name="Dubilier N."/>
            <person name="Leisch N."/>
        </authorList>
    </citation>
    <scope>NUCLEOTIDE SEQUENCE [LARGE SCALE GENOMIC DNA]</scope>
    <source>
        <strain evidence="2">IAP13</strain>
    </source>
</reference>
<name>A0AA90NKK6_9GAMM</name>
<keyword evidence="1" id="KW-0472">Membrane</keyword>
<feature type="transmembrane region" description="Helical" evidence="1">
    <location>
        <begin position="29"/>
        <end position="49"/>
    </location>
</feature>
<dbReference type="PANTHER" id="PTHR39555:SF1">
    <property type="entry name" value="TYPE IV PILUS INNER MEMBRANE COMPONENT PILO"/>
    <property type="match status" value="1"/>
</dbReference>
<protein>
    <submittedName>
        <fullName evidence="2">Type 4a pilus biogenesis protein PilO</fullName>
    </submittedName>
</protein>
<keyword evidence="1" id="KW-1133">Transmembrane helix</keyword>
<comment type="caution">
    <text evidence="2">The sequence shown here is derived from an EMBL/GenBank/DDBJ whole genome shotgun (WGS) entry which is preliminary data.</text>
</comment>
<dbReference type="Gene3D" id="3.30.70.60">
    <property type="match status" value="1"/>
</dbReference>
<organism evidence="2 3">
    <name type="scientific">Candidatus Endonucleibacter bathymodioli</name>
    <dbReference type="NCBI Taxonomy" id="539814"/>
    <lineage>
        <taxon>Bacteria</taxon>
        <taxon>Pseudomonadati</taxon>
        <taxon>Pseudomonadota</taxon>
        <taxon>Gammaproteobacteria</taxon>
        <taxon>Oceanospirillales</taxon>
        <taxon>Endozoicomonadaceae</taxon>
        <taxon>Candidatus Endonucleibacter</taxon>
    </lineage>
</organism>
<dbReference type="PANTHER" id="PTHR39555">
    <property type="entry name" value="FIMBRIAL ASSEMBLY PROTEIN PILO-LIKE PROTEIN-RELATED"/>
    <property type="match status" value="1"/>
</dbReference>
<dbReference type="Pfam" id="PF04350">
    <property type="entry name" value="PilO"/>
    <property type="match status" value="1"/>
</dbReference>
<evidence type="ECO:0000256" key="1">
    <source>
        <dbReference type="SAM" id="Phobius"/>
    </source>
</evidence>
<dbReference type="GO" id="GO:0043107">
    <property type="term" value="P:type IV pilus-dependent motility"/>
    <property type="evidence" value="ECO:0007669"/>
    <property type="project" value="InterPro"/>
</dbReference>